<dbReference type="InterPro" id="IPR006157">
    <property type="entry name" value="FolB_dom"/>
</dbReference>
<name>A0ABV3LGG6_9MICO</name>
<feature type="domain" description="Dihydroneopterin aldolase/epimerase" evidence="7">
    <location>
        <begin position="7"/>
        <end position="119"/>
    </location>
</feature>
<evidence type="ECO:0000256" key="4">
    <source>
        <dbReference type="ARBA" id="ARBA00022909"/>
    </source>
</evidence>
<dbReference type="InterPro" id="IPR006156">
    <property type="entry name" value="Dihydroneopterin_aldolase"/>
</dbReference>
<comment type="pathway">
    <text evidence="2 6">Cofactor biosynthesis; tetrahydrofolate biosynthesis; 2-amino-4-hydroxy-6-hydroxymethyl-7,8-dihydropteridine diphosphate from 7,8-dihydroneopterin triphosphate: step 3/4.</text>
</comment>
<proteinExistence type="inferred from homology"/>
<dbReference type="Proteomes" id="UP001553715">
    <property type="component" value="Unassembled WGS sequence"/>
</dbReference>
<dbReference type="EC" id="4.1.2.25" evidence="6"/>
<dbReference type="Pfam" id="PF02152">
    <property type="entry name" value="FolB"/>
    <property type="match status" value="1"/>
</dbReference>
<evidence type="ECO:0000256" key="3">
    <source>
        <dbReference type="ARBA" id="ARBA00005708"/>
    </source>
</evidence>
<dbReference type="GO" id="GO:0004150">
    <property type="term" value="F:dihydroneopterin aldolase activity"/>
    <property type="evidence" value="ECO:0007669"/>
    <property type="project" value="UniProtKB-EC"/>
</dbReference>
<dbReference type="NCBIfam" id="TIGR00525">
    <property type="entry name" value="folB"/>
    <property type="match status" value="1"/>
</dbReference>
<dbReference type="InterPro" id="IPR043133">
    <property type="entry name" value="GTP-CH-I_C/QueF"/>
</dbReference>
<keyword evidence="4 6" id="KW-0289">Folate biosynthesis</keyword>
<dbReference type="CDD" id="cd00534">
    <property type="entry name" value="DHNA_DHNTPE"/>
    <property type="match status" value="1"/>
</dbReference>
<organism evidence="8 9">
    <name type="scientific">Microbacterium profundi</name>
    <dbReference type="NCBI Taxonomy" id="450380"/>
    <lineage>
        <taxon>Bacteria</taxon>
        <taxon>Bacillati</taxon>
        <taxon>Actinomycetota</taxon>
        <taxon>Actinomycetes</taxon>
        <taxon>Micrococcales</taxon>
        <taxon>Microbacteriaceae</taxon>
        <taxon>Microbacterium</taxon>
    </lineage>
</organism>
<evidence type="ECO:0000256" key="5">
    <source>
        <dbReference type="ARBA" id="ARBA00023239"/>
    </source>
</evidence>
<dbReference type="NCBIfam" id="TIGR00526">
    <property type="entry name" value="folB_dom"/>
    <property type="match status" value="1"/>
</dbReference>
<dbReference type="RefSeq" id="WP_033105240.1">
    <property type="nucleotide sequence ID" value="NZ_JBFBMH010000008.1"/>
</dbReference>
<dbReference type="Gene3D" id="3.30.1130.10">
    <property type="match status" value="1"/>
</dbReference>
<evidence type="ECO:0000313" key="9">
    <source>
        <dbReference type="Proteomes" id="UP001553715"/>
    </source>
</evidence>
<comment type="function">
    <text evidence="6">Catalyzes the conversion of 7,8-dihydroneopterin to 6-hydroxymethyl-7,8-dihydropterin.</text>
</comment>
<keyword evidence="5 6" id="KW-0456">Lyase</keyword>
<dbReference type="SMART" id="SM00905">
    <property type="entry name" value="FolB"/>
    <property type="match status" value="1"/>
</dbReference>
<comment type="caution">
    <text evidence="8">The sequence shown here is derived from an EMBL/GenBank/DDBJ whole genome shotgun (WGS) entry which is preliminary data.</text>
</comment>
<dbReference type="EMBL" id="JBFBMH010000008">
    <property type="protein sequence ID" value="MEW1974891.1"/>
    <property type="molecule type" value="Genomic_DNA"/>
</dbReference>
<dbReference type="PANTHER" id="PTHR42844:SF1">
    <property type="entry name" value="DIHYDRONEOPTERIN ALDOLASE 1-RELATED"/>
    <property type="match status" value="1"/>
</dbReference>
<comment type="catalytic activity">
    <reaction evidence="1 6">
        <text>7,8-dihydroneopterin = 6-hydroxymethyl-7,8-dihydropterin + glycolaldehyde</text>
        <dbReference type="Rhea" id="RHEA:10540"/>
        <dbReference type="ChEBI" id="CHEBI:17001"/>
        <dbReference type="ChEBI" id="CHEBI:17071"/>
        <dbReference type="ChEBI" id="CHEBI:44841"/>
        <dbReference type="EC" id="4.1.2.25"/>
    </reaction>
</comment>
<dbReference type="PANTHER" id="PTHR42844">
    <property type="entry name" value="DIHYDRONEOPTERIN ALDOLASE 1-RELATED"/>
    <property type="match status" value="1"/>
</dbReference>
<dbReference type="SUPFAM" id="SSF55620">
    <property type="entry name" value="Tetrahydrobiopterin biosynthesis enzymes-like"/>
    <property type="match status" value="1"/>
</dbReference>
<evidence type="ECO:0000313" key="8">
    <source>
        <dbReference type="EMBL" id="MEW1974891.1"/>
    </source>
</evidence>
<evidence type="ECO:0000256" key="2">
    <source>
        <dbReference type="ARBA" id="ARBA00005013"/>
    </source>
</evidence>
<evidence type="ECO:0000259" key="7">
    <source>
        <dbReference type="SMART" id="SM00905"/>
    </source>
</evidence>
<evidence type="ECO:0000256" key="6">
    <source>
        <dbReference type="RuleBase" id="RU362079"/>
    </source>
</evidence>
<evidence type="ECO:0000256" key="1">
    <source>
        <dbReference type="ARBA" id="ARBA00001353"/>
    </source>
</evidence>
<protein>
    <recommendedName>
        <fullName evidence="6">7,8-dihydroneopterin aldolase</fullName>
        <ecNumber evidence="6">4.1.2.25</ecNumber>
    </recommendedName>
</protein>
<reference evidence="8 9" key="1">
    <citation type="submission" date="2024-06" db="EMBL/GenBank/DDBJ databases">
        <title>The Natural Products Discovery Center: Release of the First 8490 Sequenced Strains for Exploring Actinobacteria Biosynthetic Diversity.</title>
        <authorList>
            <person name="Kalkreuter E."/>
            <person name="Kautsar S.A."/>
            <person name="Yang D."/>
            <person name="Bader C.D."/>
            <person name="Teijaro C.N."/>
            <person name="Fluegel L."/>
            <person name="Davis C.M."/>
            <person name="Simpson J.R."/>
            <person name="Lauterbach L."/>
            <person name="Steele A.D."/>
            <person name="Gui C."/>
            <person name="Meng S."/>
            <person name="Li G."/>
            <person name="Viehrig K."/>
            <person name="Ye F."/>
            <person name="Su P."/>
            <person name="Kiefer A.F."/>
            <person name="Nichols A."/>
            <person name="Cepeda A.J."/>
            <person name="Yan W."/>
            <person name="Fan B."/>
            <person name="Jiang Y."/>
            <person name="Adhikari A."/>
            <person name="Zheng C.-J."/>
            <person name="Schuster L."/>
            <person name="Cowan T.M."/>
            <person name="Smanski M.J."/>
            <person name="Chevrette M.G."/>
            <person name="De Carvalho L.P.S."/>
            <person name="Shen B."/>
        </authorList>
    </citation>
    <scope>NUCLEOTIDE SEQUENCE [LARGE SCALE GENOMIC DNA]</scope>
    <source>
        <strain evidence="8 9">NPDC077434</strain>
    </source>
</reference>
<keyword evidence="9" id="KW-1185">Reference proteome</keyword>
<gene>
    <name evidence="8" type="primary">folB</name>
    <name evidence="8" type="ORF">AB0301_07435</name>
</gene>
<sequence>MQNFDEIRLTGLTVFGRHGVFAHERENGQEFTIDLRLRLELADAAASDDVVDTVHYGELAEQVAAVVAGEPVNLIETLAQRIADVVLADPRVQQVIVTVHKPHAPIELTFSDVSVTITRSRQGASQ</sequence>
<comment type="similarity">
    <text evidence="3 6">Belongs to the DHNA family.</text>
</comment>
<accession>A0ABV3LGG6</accession>